<feature type="transmembrane region" description="Helical" evidence="1">
    <location>
        <begin position="83"/>
        <end position="102"/>
    </location>
</feature>
<keyword evidence="3" id="KW-1185">Reference proteome</keyword>
<keyword evidence="1" id="KW-0472">Membrane</keyword>
<dbReference type="AlphaFoldDB" id="A0AAU9LTP0"/>
<dbReference type="InterPro" id="IPR004158">
    <property type="entry name" value="DUF247_pln"/>
</dbReference>
<name>A0AAU9LTP0_9ASTR</name>
<sequence>MVMDMLVDSEEDIAKLIESEVIVNHLGSNEKVANALNSLCKELPILNFSYEPKWEDMDTHYNRYWPKNIVELKHTYFSTPWNFIDLLAGIVLFVLTVVQTIYDVNAA</sequence>
<organism evidence="2 3">
    <name type="scientific">Lactuca virosa</name>
    <dbReference type="NCBI Taxonomy" id="75947"/>
    <lineage>
        <taxon>Eukaryota</taxon>
        <taxon>Viridiplantae</taxon>
        <taxon>Streptophyta</taxon>
        <taxon>Embryophyta</taxon>
        <taxon>Tracheophyta</taxon>
        <taxon>Spermatophyta</taxon>
        <taxon>Magnoliopsida</taxon>
        <taxon>eudicotyledons</taxon>
        <taxon>Gunneridae</taxon>
        <taxon>Pentapetalae</taxon>
        <taxon>asterids</taxon>
        <taxon>campanulids</taxon>
        <taxon>Asterales</taxon>
        <taxon>Asteraceae</taxon>
        <taxon>Cichorioideae</taxon>
        <taxon>Cichorieae</taxon>
        <taxon>Lactucinae</taxon>
        <taxon>Lactuca</taxon>
    </lineage>
</organism>
<evidence type="ECO:0000313" key="2">
    <source>
        <dbReference type="EMBL" id="CAH1418974.1"/>
    </source>
</evidence>
<evidence type="ECO:0000313" key="3">
    <source>
        <dbReference type="Proteomes" id="UP001157418"/>
    </source>
</evidence>
<comment type="caution">
    <text evidence="2">The sequence shown here is derived from an EMBL/GenBank/DDBJ whole genome shotgun (WGS) entry which is preliminary data.</text>
</comment>
<keyword evidence="1" id="KW-0812">Transmembrane</keyword>
<reference evidence="2 3" key="1">
    <citation type="submission" date="2022-01" db="EMBL/GenBank/DDBJ databases">
        <authorList>
            <person name="Xiong W."/>
            <person name="Schranz E."/>
        </authorList>
    </citation>
    <scope>NUCLEOTIDE SEQUENCE [LARGE SCALE GENOMIC DNA]</scope>
</reference>
<dbReference type="Pfam" id="PF03140">
    <property type="entry name" value="DUF247"/>
    <property type="match status" value="1"/>
</dbReference>
<dbReference type="Proteomes" id="UP001157418">
    <property type="component" value="Unassembled WGS sequence"/>
</dbReference>
<dbReference type="PANTHER" id="PTHR31170:SF25">
    <property type="entry name" value="BNAA09G04570D PROTEIN"/>
    <property type="match status" value="1"/>
</dbReference>
<keyword evidence="1" id="KW-1133">Transmembrane helix</keyword>
<evidence type="ECO:0000256" key="1">
    <source>
        <dbReference type="SAM" id="Phobius"/>
    </source>
</evidence>
<gene>
    <name evidence="2" type="ORF">LVIROSA_LOCUS6539</name>
</gene>
<accession>A0AAU9LTP0</accession>
<dbReference type="PANTHER" id="PTHR31170">
    <property type="entry name" value="BNAC04G53230D PROTEIN"/>
    <property type="match status" value="1"/>
</dbReference>
<protein>
    <submittedName>
        <fullName evidence="2">Uncharacterized protein</fullName>
    </submittedName>
</protein>
<proteinExistence type="predicted"/>
<dbReference type="EMBL" id="CAKMRJ010000190">
    <property type="protein sequence ID" value="CAH1418974.1"/>
    <property type="molecule type" value="Genomic_DNA"/>
</dbReference>